<dbReference type="GO" id="GO:0004722">
    <property type="term" value="F:protein serine/threonine phosphatase activity"/>
    <property type="evidence" value="ECO:0007669"/>
    <property type="project" value="InterPro"/>
</dbReference>
<dbReference type="OrthoDB" id="10025511at2759"/>
<dbReference type="EnsemblMetazoa" id="SSS_3715s_mrna">
    <property type="protein sequence ID" value="KAF7488682.1"/>
    <property type="gene ID" value="SSS_3715"/>
</dbReference>
<reference evidence="9" key="1">
    <citation type="journal article" date="2020" name="PLoS Negl. Trop. Dis.">
        <title>High-quality nuclear genome for Sarcoptes scabiei-A critical resource for a neglected parasite.</title>
        <authorList>
            <person name="Korhonen P.K."/>
            <person name="Gasser R.B."/>
            <person name="Ma G."/>
            <person name="Wang T."/>
            <person name="Stroehlein A.J."/>
            <person name="Young N.D."/>
            <person name="Ang C.S."/>
            <person name="Fernando D.D."/>
            <person name="Lu H.C."/>
            <person name="Taylor S."/>
            <person name="Reynolds S.L."/>
            <person name="Mofiz E."/>
            <person name="Najaraj S.H."/>
            <person name="Gowda H."/>
            <person name="Madugundu A."/>
            <person name="Renuse S."/>
            <person name="Holt D."/>
            <person name="Pandey A."/>
            <person name="Papenfuss A.T."/>
            <person name="Fischer K."/>
        </authorList>
    </citation>
    <scope>NUCLEOTIDE SEQUENCE [LARGE SCALE GENOMIC DNA]</scope>
</reference>
<comment type="similarity">
    <text evidence="4">Belongs to the PP2C family.</text>
</comment>
<dbReference type="SMART" id="SM00332">
    <property type="entry name" value="PP2Cc"/>
    <property type="match status" value="1"/>
</dbReference>
<evidence type="ECO:0000256" key="1">
    <source>
        <dbReference type="ARBA" id="ARBA00022723"/>
    </source>
</evidence>
<dbReference type="InterPro" id="IPR001932">
    <property type="entry name" value="PPM-type_phosphatase-like_dom"/>
</dbReference>
<sequence length="697" mass="80402">MRLKSSVYDFIDENDPVCFDDKNHSGRHYRMRISMSTHQGGRKYMEDEYSIVHYQAPQPCEDRNKSDLSLKKSFMFFGVFDGHGGDMAARFSRKHLCRNIVRQKMFWSDNDDEVCLAIHKGFLRTQKEMLKELGSWPKTTYGLPSTAGTTASIIFLMNGKYYTGHVGDSRIVLGRRMKDSNSYWALPLTQDHKPDSPEELQRIQSAGGQVANKSGVNRVVWNRPRPPSPKLYNGPDFDDLTPKYDSIPFLAISRSLGDLWSLNRNLNKFIVSPEPDVNMIPIDPDDCCLILASDGLWNMVNSKTAMDIVQNFEMEESLSDDRSSTILQEPQNSHSKKVLDLCMNRWTKAKYRADNVTIMVVMIDQKSSDYIDQINEFDFESNGYQKPRASVIGRTIHSFNFDRNLTDENFIEAIQPDEDSDTSDNNENDDENILEEVKNMLNEIILQCDREAQCENEIQEFNLHQIEISSFDNKLMKIENEFICDKILSYINFTTLSSKTFSSPQKSSINHLHHNINFRLNFIDFDDIRFNWARNRKLSTASSSSSSSFSSNEYFDHRSHKADDFGSDVENNFCESNYEDDPLVVANHRIDATNYSYQNDQQICITDQSLIKNFVNSSSSITLKSKKRKGDTFTISTLLQTNITENDVEIEMDDLGQNDAKRSKHDHLNNHHHSHQQTKSSVLQKMTTWYSSLNNWN</sequence>
<reference evidence="7" key="2">
    <citation type="submission" date="2020-01" db="EMBL/GenBank/DDBJ databases">
        <authorList>
            <person name="Korhonen P.K.K."/>
            <person name="Guangxu M.G."/>
            <person name="Wang T.W."/>
            <person name="Stroehlein A.J.S."/>
            <person name="Young N.D."/>
            <person name="Ang C.-S.A."/>
            <person name="Fernando D.W.F."/>
            <person name="Lu H.L."/>
            <person name="Taylor S.T."/>
            <person name="Ehtesham M.E.M."/>
            <person name="Najaraj S.H.N."/>
            <person name="Harsha G.H.G."/>
            <person name="Madugundu A.M."/>
            <person name="Renuse S.R."/>
            <person name="Holt D.H."/>
            <person name="Pandey A.P."/>
            <person name="Papenfuss A.P."/>
            <person name="Gasser R.B.G."/>
            <person name="Fischer K.F."/>
        </authorList>
    </citation>
    <scope>NUCLEOTIDE SEQUENCE</scope>
    <source>
        <strain evidence="7">SSS_KF_BRIS2020</strain>
    </source>
</reference>
<dbReference type="PROSITE" id="PS51746">
    <property type="entry name" value="PPM_2"/>
    <property type="match status" value="1"/>
</dbReference>
<dbReference type="InterPro" id="IPR015655">
    <property type="entry name" value="PP2C"/>
</dbReference>
<feature type="domain" description="PPM-type phosphatase" evidence="6">
    <location>
        <begin position="32"/>
        <end position="363"/>
    </location>
</feature>
<dbReference type="EMBL" id="WVUK01000065">
    <property type="protein sequence ID" value="KAF7488682.1"/>
    <property type="molecule type" value="Genomic_DNA"/>
</dbReference>
<gene>
    <name evidence="7" type="ORF">SSS_3715</name>
</gene>
<proteinExistence type="inferred from homology"/>
<accession>A0A834V8X9</accession>
<dbReference type="CDD" id="cd00143">
    <property type="entry name" value="PP2Cc"/>
    <property type="match status" value="1"/>
</dbReference>
<dbReference type="InterPro" id="IPR000222">
    <property type="entry name" value="PP2C_BS"/>
</dbReference>
<dbReference type="GO" id="GO:0046872">
    <property type="term" value="F:metal ion binding"/>
    <property type="evidence" value="ECO:0007669"/>
    <property type="project" value="UniProtKB-KW"/>
</dbReference>
<organism evidence="7">
    <name type="scientific">Sarcoptes scabiei</name>
    <name type="common">Itch mite</name>
    <name type="synonym">Acarus scabiei</name>
    <dbReference type="NCBI Taxonomy" id="52283"/>
    <lineage>
        <taxon>Eukaryota</taxon>
        <taxon>Metazoa</taxon>
        <taxon>Ecdysozoa</taxon>
        <taxon>Arthropoda</taxon>
        <taxon>Chelicerata</taxon>
        <taxon>Arachnida</taxon>
        <taxon>Acari</taxon>
        <taxon>Acariformes</taxon>
        <taxon>Sarcoptiformes</taxon>
        <taxon>Astigmata</taxon>
        <taxon>Psoroptidia</taxon>
        <taxon>Sarcoptoidea</taxon>
        <taxon>Sarcoptidae</taxon>
        <taxon>Sarcoptinae</taxon>
        <taxon>Sarcoptes</taxon>
    </lineage>
</organism>
<evidence type="ECO:0000259" key="6">
    <source>
        <dbReference type="PROSITE" id="PS51746"/>
    </source>
</evidence>
<dbReference type="InterPro" id="IPR036457">
    <property type="entry name" value="PPM-type-like_dom_sf"/>
</dbReference>
<evidence type="ECO:0000256" key="2">
    <source>
        <dbReference type="ARBA" id="ARBA00022801"/>
    </source>
</evidence>
<protein>
    <submittedName>
        <fullName evidence="7">Protein phosphatase 1D</fullName>
    </submittedName>
</protein>
<feature type="region of interest" description="Disordered" evidence="5">
    <location>
        <begin position="659"/>
        <end position="682"/>
    </location>
</feature>
<dbReference type="Pfam" id="PF00481">
    <property type="entry name" value="PP2C"/>
    <property type="match status" value="1"/>
</dbReference>
<evidence type="ECO:0000313" key="8">
    <source>
        <dbReference type="EnsemblMetazoa" id="KAF7488682.1"/>
    </source>
</evidence>
<dbReference type="PROSITE" id="PS01032">
    <property type="entry name" value="PPM_1"/>
    <property type="match status" value="1"/>
</dbReference>
<dbReference type="Gene3D" id="3.60.40.10">
    <property type="entry name" value="PPM-type phosphatase domain"/>
    <property type="match status" value="1"/>
</dbReference>
<feature type="compositionally biased region" description="Basic residues" evidence="5">
    <location>
        <begin position="662"/>
        <end position="676"/>
    </location>
</feature>
<dbReference type="Proteomes" id="UP000070412">
    <property type="component" value="Unassembled WGS sequence"/>
</dbReference>
<evidence type="ECO:0000313" key="7">
    <source>
        <dbReference type="EMBL" id="KAF7488682.1"/>
    </source>
</evidence>
<dbReference type="AlphaFoldDB" id="A0A834V8X9"/>
<evidence type="ECO:0000256" key="4">
    <source>
        <dbReference type="RuleBase" id="RU003465"/>
    </source>
</evidence>
<evidence type="ECO:0000256" key="3">
    <source>
        <dbReference type="ARBA" id="ARBA00022912"/>
    </source>
</evidence>
<dbReference type="PANTHER" id="PTHR47992">
    <property type="entry name" value="PROTEIN PHOSPHATASE"/>
    <property type="match status" value="1"/>
</dbReference>
<dbReference type="SUPFAM" id="SSF81606">
    <property type="entry name" value="PP2C-like"/>
    <property type="match status" value="1"/>
</dbReference>
<keyword evidence="3 4" id="KW-0904">Protein phosphatase</keyword>
<keyword evidence="9" id="KW-1185">Reference proteome</keyword>
<reference evidence="8" key="3">
    <citation type="submission" date="2022-06" db="UniProtKB">
        <authorList>
            <consortium name="EnsemblMetazoa"/>
        </authorList>
    </citation>
    <scope>IDENTIFICATION</scope>
</reference>
<evidence type="ECO:0000256" key="5">
    <source>
        <dbReference type="SAM" id="MobiDB-lite"/>
    </source>
</evidence>
<keyword evidence="1" id="KW-0479">Metal-binding</keyword>
<name>A0A834V8X9_SARSC</name>
<keyword evidence="2 4" id="KW-0378">Hydrolase</keyword>
<evidence type="ECO:0000313" key="9">
    <source>
        <dbReference type="Proteomes" id="UP000070412"/>
    </source>
</evidence>